<comment type="subcellular location">
    <subcellularLocation>
        <location evidence="1 10">Secreted</location>
        <location evidence="1 10">Extracellular space</location>
        <location evidence="1 10">Extracellular matrix</location>
    </subcellularLocation>
</comment>
<dbReference type="GO" id="GO:0045165">
    <property type="term" value="P:cell fate commitment"/>
    <property type="evidence" value="ECO:0007669"/>
    <property type="project" value="TreeGrafter"/>
</dbReference>
<comment type="function">
    <text evidence="10">Ligand for members of the frizzled family of seven transmembrane receptors.</text>
</comment>
<keyword evidence="4" id="KW-0964">Secreted</keyword>
<reference evidence="11" key="1">
    <citation type="submission" date="2017-02" db="UniProtKB">
        <authorList>
            <consortium name="WormBaseParasite"/>
        </authorList>
    </citation>
    <scope>IDENTIFICATION</scope>
</reference>
<evidence type="ECO:0000313" key="11">
    <source>
        <dbReference type="WBParaSite" id="TTAC_0000522901-mRNA-1"/>
    </source>
</evidence>
<organism evidence="11">
    <name type="scientific">Hydatigena taeniaeformis</name>
    <name type="common">Feline tapeworm</name>
    <name type="synonym">Taenia taeniaeformis</name>
    <dbReference type="NCBI Taxonomy" id="6205"/>
    <lineage>
        <taxon>Eukaryota</taxon>
        <taxon>Metazoa</taxon>
        <taxon>Spiralia</taxon>
        <taxon>Lophotrochozoa</taxon>
        <taxon>Platyhelminthes</taxon>
        <taxon>Cestoda</taxon>
        <taxon>Eucestoda</taxon>
        <taxon>Cyclophyllidea</taxon>
        <taxon>Taeniidae</taxon>
        <taxon>Hydatigera</taxon>
    </lineage>
</organism>
<evidence type="ECO:0000256" key="10">
    <source>
        <dbReference type="RuleBase" id="RU003500"/>
    </source>
</evidence>
<accession>A0A0R3WWT9</accession>
<keyword evidence="5" id="KW-0272">Extracellular matrix</keyword>
<keyword evidence="3 10" id="KW-0217">Developmental protein</keyword>
<dbReference type="GO" id="GO:0030182">
    <property type="term" value="P:neuron differentiation"/>
    <property type="evidence" value="ECO:0007669"/>
    <property type="project" value="TreeGrafter"/>
</dbReference>
<dbReference type="WBParaSite" id="TTAC_0000522901-mRNA-1">
    <property type="protein sequence ID" value="TTAC_0000522901-mRNA-1"/>
    <property type="gene ID" value="TTAC_0000522901"/>
</dbReference>
<proteinExistence type="inferred from homology"/>
<keyword evidence="8" id="KW-0325">Glycoprotein</keyword>
<evidence type="ECO:0000256" key="5">
    <source>
        <dbReference type="ARBA" id="ARBA00022530"/>
    </source>
</evidence>
<keyword evidence="6 10" id="KW-0879">Wnt signaling pathway</keyword>
<dbReference type="PRINTS" id="PR01349">
    <property type="entry name" value="WNTPROTEIN"/>
</dbReference>
<keyword evidence="9" id="KW-0449">Lipoprotein</keyword>
<dbReference type="GO" id="GO:0005615">
    <property type="term" value="C:extracellular space"/>
    <property type="evidence" value="ECO:0007669"/>
    <property type="project" value="TreeGrafter"/>
</dbReference>
<evidence type="ECO:0000256" key="2">
    <source>
        <dbReference type="ARBA" id="ARBA00005683"/>
    </source>
</evidence>
<comment type="similarity">
    <text evidence="2 10">Belongs to the Wnt family.</text>
</comment>
<dbReference type="AlphaFoldDB" id="A0A0R3WWT9"/>
<dbReference type="GO" id="GO:0005125">
    <property type="term" value="F:cytokine activity"/>
    <property type="evidence" value="ECO:0007669"/>
    <property type="project" value="TreeGrafter"/>
</dbReference>
<dbReference type="SMART" id="SM00097">
    <property type="entry name" value="WNT1"/>
    <property type="match status" value="1"/>
</dbReference>
<evidence type="ECO:0000256" key="3">
    <source>
        <dbReference type="ARBA" id="ARBA00022473"/>
    </source>
</evidence>
<evidence type="ECO:0000256" key="8">
    <source>
        <dbReference type="ARBA" id="ARBA00023180"/>
    </source>
</evidence>
<dbReference type="Pfam" id="PF00110">
    <property type="entry name" value="wnt"/>
    <property type="match status" value="1"/>
</dbReference>
<dbReference type="STRING" id="6205.A0A0R3WWT9"/>
<dbReference type="PANTHER" id="PTHR12027:SF77">
    <property type="entry name" value="PROTEIN WNT-5"/>
    <property type="match status" value="1"/>
</dbReference>
<evidence type="ECO:0000256" key="7">
    <source>
        <dbReference type="ARBA" id="ARBA00023157"/>
    </source>
</evidence>
<dbReference type="GO" id="GO:0060070">
    <property type="term" value="P:canonical Wnt signaling pathway"/>
    <property type="evidence" value="ECO:0007669"/>
    <property type="project" value="TreeGrafter"/>
</dbReference>
<evidence type="ECO:0000256" key="4">
    <source>
        <dbReference type="ARBA" id="ARBA00022525"/>
    </source>
</evidence>
<protein>
    <recommendedName>
        <fullName evidence="10">Protein Wnt</fullName>
    </recommendedName>
</protein>
<evidence type="ECO:0000256" key="1">
    <source>
        <dbReference type="ARBA" id="ARBA00004498"/>
    </source>
</evidence>
<evidence type="ECO:0000256" key="6">
    <source>
        <dbReference type="ARBA" id="ARBA00022687"/>
    </source>
</evidence>
<name>A0A0R3WWT9_HYDTA</name>
<dbReference type="GO" id="GO:0005109">
    <property type="term" value="F:frizzled binding"/>
    <property type="evidence" value="ECO:0007669"/>
    <property type="project" value="TreeGrafter"/>
</dbReference>
<dbReference type="PANTHER" id="PTHR12027">
    <property type="entry name" value="WNT RELATED"/>
    <property type="match status" value="1"/>
</dbReference>
<keyword evidence="7" id="KW-1015">Disulfide bond</keyword>
<dbReference type="InterPro" id="IPR005817">
    <property type="entry name" value="Wnt"/>
</dbReference>
<evidence type="ECO:0000256" key="9">
    <source>
        <dbReference type="ARBA" id="ARBA00023288"/>
    </source>
</evidence>
<sequence length="94" mass="10827">LARSCKEARLSSCGCSKAERPQQLHRDWIWGGCGDNIDYAYRFSKAFVDIREKEKSFPRNSLGLARKLMNLHNNRVGRLVGLSTYQLTRLQLLL</sequence>